<dbReference type="Proteomes" id="UP001062846">
    <property type="component" value="Chromosome 11"/>
</dbReference>
<proteinExistence type="predicted"/>
<evidence type="ECO:0000313" key="2">
    <source>
        <dbReference type="Proteomes" id="UP001062846"/>
    </source>
</evidence>
<protein>
    <submittedName>
        <fullName evidence="1">Uncharacterized protein</fullName>
    </submittedName>
</protein>
<sequence>MHLKRATPVLFVQCACTELEINFDKFIFDEGAKADQMIRKMSAKFMQLECTDSPHLCGSCNGLLVFRTDSYYSRGSFVVNPSYQGKSSYTVSSSSKCSMWVFLPSTSKGLQAAFGAPKGQSFRILRIQFGKSAVERTC</sequence>
<accession>A0ACC0LTF2</accession>
<gene>
    <name evidence="1" type="ORF">RHMOL_Rhmol11G0150500</name>
</gene>
<dbReference type="EMBL" id="CM046398">
    <property type="protein sequence ID" value="KAI8531619.1"/>
    <property type="molecule type" value="Genomic_DNA"/>
</dbReference>
<evidence type="ECO:0000313" key="1">
    <source>
        <dbReference type="EMBL" id="KAI8531619.1"/>
    </source>
</evidence>
<organism evidence="1 2">
    <name type="scientific">Rhododendron molle</name>
    <name type="common">Chinese azalea</name>
    <name type="synonym">Azalea mollis</name>
    <dbReference type="NCBI Taxonomy" id="49168"/>
    <lineage>
        <taxon>Eukaryota</taxon>
        <taxon>Viridiplantae</taxon>
        <taxon>Streptophyta</taxon>
        <taxon>Embryophyta</taxon>
        <taxon>Tracheophyta</taxon>
        <taxon>Spermatophyta</taxon>
        <taxon>Magnoliopsida</taxon>
        <taxon>eudicotyledons</taxon>
        <taxon>Gunneridae</taxon>
        <taxon>Pentapetalae</taxon>
        <taxon>asterids</taxon>
        <taxon>Ericales</taxon>
        <taxon>Ericaceae</taxon>
        <taxon>Ericoideae</taxon>
        <taxon>Rhodoreae</taxon>
        <taxon>Rhododendron</taxon>
    </lineage>
</organism>
<keyword evidence="2" id="KW-1185">Reference proteome</keyword>
<reference evidence="1" key="1">
    <citation type="submission" date="2022-02" db="EMBL/GenBank/DDBJ databases">
        <title>Plant Genome Project.</title>
        <authorList>
            <person name="Zhang R.-G."/>
        </authorList>
    </citation>
    <scope>NUCLEOTIDE SEQUENCE</scope>
    <source>
        <strain evidence="1">AT1</strain>
    </source>
</reference>
<name>A0ACC0LTF2_RHOML</name>
<comment type="caution">
    <text evidence="1">The sequence shown here is derived from an EMBL/GenBank/DDBJ whole genome shotgun (WGS) entry which is preliminary data.</text>
</comment>